<protein>
    <recommendedName>
        <fullName evidence="2">CAAX prenyl protease 2/Lysostaphin resistance protein A-like domain-containing protein</fullName>
    </recommendedName>
</protein>
<feature type="transmembrane region" description="Helical" evidence="1">
    <location>
        <begin position="181"/>
        <end position="198"/>
    </location>
</feature>
<dbReference type="GO" id="GO:0004175">
    <property type="term" value="F:endopeptidase activity"/>
    <property type="evidence" value="ECO:0007669"/>
    <property type="project" value="UniProtKB-ARBA"/>
</dbReference>
<feature type="transmembrane region" description="Helical" evidence="1">
    <location>
        <begin position="88"/>
        <end position="112"/>
    </location>
</feature>
<feature type="transmembrane region" description="Helical" evidence="1">
    <location>
        <begin position="219"/>
        <end position="252"/>
    </location>
</feature>
<evidence type="ECO:0000256" key="1">
    <source>
        <dbReference type="SAM" id="Phobius"/>
    </source>
</evidence>
<feature type="transmembrane region" description="Helical" evidence="1">
    <location>
        <begin position="6"/>
        <end position="27"/>
    </location>
</feature>
<evidence type="ECO:0000313" key="4">
    <source>
        <dbReference type="Proteomes" id="UP000321577"/>
    </source>
</evidence>
<dbReference type="InterPro" id="IPR003675">
    <property type="entry name" value="Rce1/LyrA-like_dom"/>
</dbReference>
<keyword evidence="1" id="KW-0472">Membrane</keyword>
<organism evidence="3 4">
    <name type="scientific">Brevifollis gellanilyticus</name>
    <dbReference type="NCBI Taxonomy" id="748831"/>
    <lineage>
        <taxon>Bacteria</taxon>
        <taxon>Pseudomonadati</taxon>
        <taxon>Verrucomicrobiota</taxon>
        <taxon>Verrucomicrobiia</taxon>
        <taxon>Verrucomicrobiales</taxon>
        <taxon>Verrucomicrobiaceae</taxon>
    </lineage>
</organism>
<reference evidence="3 4" key="1">
    <citation type="submission" date="2019-07" db="EMBL/GenBank/DDBJ databases">
        <title>Whole genome shotgun sequence of Brevifollis gellanilyticus NBRC 108608.</title>
        <authorList>
            <person name="Hosoyama A."/>
            <person name="Uohara A."/>
            <person name="Ohji S."/>
            <person name="Ichikawa N."/>
        </authorList>
    </citation>
    <scope>NUCLEOTIDE SEQUENCE [LARGE SCALE GENOMIC DNA]</scope>
    <source>
        <strain evidence="3 4">NBRC 108608</strain>
    </source>
</reference>
<dbReference type="Proteomes" id="UP000321577">
    <property type="component" value="Unassembled WGS sequence"/>
</dbReference>
<feature type="domain" description="CAAX prenyl protease 2/Lysostaphin resistance protein A-like" evidence="2">
    <location>
        <begin position="184"/>
        <end position="270"/>
    </location>
</feature>
<dbReference type="PANTHER" id="PTHR36435:SF1">
    <property type="entry name" value="CAAX AMINO TERMINAL PROTEASE FAMILY PROTEIN"/>
    <property type="match status" value="1"/>
</dbReference>
<dbReference type="InterPro" id="IPR052710">
    <property type="entry name" value="CAAX_protease"/>
</dbReference>
<dbReference type="GO" id="GO:0080120">
    <property type="term" value="P:CAAX-box protein maturation"/>
    <property type="evidence" value="ECO:0007669"/>
    <property type="project" value="UniProtKB-ARBA"/>
</dbReference>
<keyword evidence="1" id="KW-1133">Transmembrane helix</keyword>
<dbReference type="Pfam" id="PF02517">
    <property type="entry name" value="Rce1-like"/>
    <property type="match status" value="1"/>
</dbReference>
<evidence type="ECO:0000259" key="2">
    <source>
        <dbReference type="Pfam" id="PF02517"/>
    </source>
</evidence>
<evidence type="ECO:0000313" key="3">
    <source>
        <dbReference type="EMBL" id="GEP45927.1"/>
    </source>
</evidence>
<dbReference type="RefSeq" id="WP_146855322.1">
    <property type="nucleotide sequence ID" value="NZ_BKAG01000063.1"/>
</dbReference>
<dbReference type="EMBL" id="BKAG01000063">
    <property type="protein sequence ID" value="GEP45927.1"/>
    <property type="molecule type" value="Genomic_DNA"/>
</dbReference>
<dbReference type="OrthoDB" id="9782250at2"/>
<feature type="transmembrane region" description="Helical" evidence="1">
    <location>
        <begin position="133"/>
        <end position="155"/>
    </location>
</feature>
<name>A0A512MGQ0_9BACT</name>
<dbReference type="PANTHER" id="PTHR36435">
    <property type="entry name" value="SLR1288 PROTEIN"/>
    <property type="match status" value="1"/>
</dbReference>
<dbReference type="AlphaFoldDB" id="A0A512MGQ0"/>
<comment type="caution">
    <text evidence="3">The sequence shown here is derived from an EMBL/GenBank/DDBJ whole genome shotgun (WGS) entry which is preliminary data.</text>
</comment>
<accession>A0A512MGQ0</accession>
<keyword evidence="4" id="KW-1185">Reference proteome</keyword>
<feature type="transmembrane region" description="Helical" evidence="1">
    <location>
        <begin position="48"/>
        <end position="68"/>
    </location>
</feature>
<sequence length="284" mass="30319">MDAATLGILRDTSVIVLLSLLLGVAVYQGMRTAFPESRVSIGRVDPSAFSLVDVLMVAGIALLVLFGLNESLGNVAQEATKKEEAAELTAGGAFTGIVVQLLICTGLLVYLSTLRGVNPAELFGLRRVRLPRAALTGLLAIIPTWVIVTACMVLMNGWMKGFWPDLQGQDTAEAFRQSDDVVAKIMMAISAAIVAPLVEETIFRGFIYGTLKKHTDGIFAALASSLLFAVVHMHVGTLFPLAVLALAFCAAYEYTGSLLVPMVMHGIFNATSLVLMILFPDMPS</sequence>
<proteinExistence type="predicted"/>
<keyword evidence="1" id="KW-0812">Transmembrane</keyword>
<feature type="transmembrane region" description="Helical" evidence="1">
    <location>
        <begin position="258"/>
        <end position="279"/>
    </location>
</feature>
<gene>
    <name evidence="3" type="ORF">BGE01nite_52180</name>
</gene>